<dbReference type="EMBL" id="LKCN02000017">
    <property type="protein sequence ID" value="RCI08973.1"/>
    <property type="molecule type" value="Genomic_DNA"/>
</dbReference>
<feature type="compositionally biased region" description="Basic residues" evidence="1">
    <location>
        <begin position="462"/>
        <end position="499"/>
    </location>
</feature>
<feature type="compositionally biased region" description="Low complexity" evidence="1">
    <location>
        <begin position="508"/>
        <end position="524"/>
    </location>
</feature>
<dbReference type="Proteomes" id="UP000253664">
    <property type="component" value="Unassembled WGS sequence"/>
</dbReference>
<evidence type="ECO:0000256" key="1">
    <source>
        <dbReference type="SAM" id="MobiDB-lite"/>
    </source>
</evidence>
<organism evidence="2 3">
    <name type="scientific">Ophiocordyceps polyrhachis-furcata BCC 54312</name>
    <dbReference type="NCBI Taxonomy" id="1330021"/>
    <lineage>
        <taxon>Eukaryota</taxon>
        <taxon>Fungi</taxon>
        <taxon>Dikarya</taxon>
        <taxon>Ascomycota</taxon>
        <taxon>Pezizomycotina</taxon>
        <taxon>Sordariomycetes</taxon>
        <taxon>Hypocreomycetidae</taxon>
        <taxon>Hypocreales</taxon>
        <taxon>Ophiocordycipitaceae</taxon>
        <taxon>Ophiocordyceps</taxon>
    </lineage>
</organism>
<sequence>MSLASILDSPQIRANVLSHLPPPSAQTLRLTDSHLSSVLTTDVFHRLNLTFTPTKLTRPGRLEALSRIGPHVHHLIFHLDHSSPAAETALPPLVDEATGNVLGFVYAPHTSLADAAARPRWADDRLGVALTTQYPPLFHAATNVVSFIRALSSLPNLRHLTIRCHGPCPVDRYRRTAVDYALVSLRIAIERSPLPALSRLSLERMHPSAFGYLRHGPGGFGCLPSAGRRWRQITKLKLSVQAWDFAGPSPGRDHLRTLDDYLAGFASSLESLSFSWVGEAGPGPCPVVVVGTRPDPTRKLFHELTSTMSPLPTRPGREPVRFPRLRRLTIGNANMTAAQLSGLVASHRDTVVAFDFHQLLLLDGGWHQALASLVSDAAWVSSGLVAAVDADDASSSSSSSSFIDSFVSADDLLPSPSAAVDAVSRALLGGREQQQQQQCNADQWLRDAPTAAEDERTISTSIRKKKKKRIRRHHHRHDGHDDHHHHHHHHHHRHHHHHHSPDDPSLVRSTSTRSKTTTGQLRGTTITAPLAAALPPQLALLQPTVYNPGADDEDEAATGRRHALQRAKEAVLSRLGRDFCRPVEDRGSVESKSAVVPLFFRRS</sequence>
<accession>A0A367L3G4</accession>
<feature type="region of interest" description="Disordered" evidence="1">
    <location>
        <begin position="447"/>
        <end position="524"/>
    </location>
</feature>
<dbReference type="STRING" id="1330021.A0A367L3G4"/>
<evidence type="ECO:0000313" key="2">
    <source>
        <dbReference type="EMBL" id="RCI08973.1"/>
    </source>
</evidence>
<comment type="caution">
    <text evidence="2">The sequence shown here is derived from an EMBL/GenBank/DDBJ whole genome shotgun (WGS) entry which is preliminary data.</text>
</comment>
<gene>
    <name evidence="2" type="ORF">L249_5036</name>
</gene>
<evidence type="ECO:0000313" key="3">
    <source>
        <dbReference type="Proteomes" id="UP000253664"/>
    </source>
</evidence>
<protein>
    <submittedName>
        <fullName evidence="2">Uncharacterized protein</fullName>
    </submittedName>
</protein>
<dbReference type="AlphaFoldDB" id="A0A367L3G4"/>
<name>A0A367L3G4_9HYPO</name>
<keyword evidence="3" id="KW-1185">Reference proteome</keyword>
<proteinExistence type="predicted"/>
<reference evidence="2 3" key="1">
    <citation type="journal article" date="2015" name="BMC Genomics">
        <title>Insights from the genome of Ophiocordyceps polyrhachis-furcata to pathogenicity and host specificity in insect fungi.</title>
        <authorList>
            <person name="Wichadakul D."/>
            <person name="Kobmoo N."/>
            <person name="Ingsriswang S."/>
            <person name="Tangphatsornruang S."/>
            <person name="Chantasingh D."/>
            <person name="Luangsa-ard J.J."/>
            <person name="Eurwilaichitr L."/>
        </authorList>
    </citation>
    <scope>NUCLEOTIDE SEQUENCE [LARGE SCALE GENOMIC DNA]</scope>
    <source>
        <strain evidence="2 3">BCC 54312</strain>
    </source>
</reference>
<dbReference type="OrthoDB" id="5327538at2759"/>